<dbReference type="FunFam" id="2.30.30.40:FF:000070">
    <property type="entry name" value="Alpha-(1,6)-fucosyltransferase"/>
    <property type="match status" value="1"/>
</dbReference>
<dbReference type="Pfam" id="PF19745">
    <property type="entry name" value="FUT8_N_cat"/>
    <property type="match status" value="2"/>
</dbReference>
<dbReference type="Gene3D" id="3.40.50.11350">
    <property type="match status" value="1"/>
</dbReference>
<evidence type="ECO:0000256" key="2">
    <source>
        <dbReference type="ARBA" id="ARBA00022676"/>
    </source>
</evidence>
<reference evidence="8" key="2">
    <citation type="submission" date="2025-08" db="UniProtKB">
        <authorList>
            <consortium name="Ensembl"/>
        </authorList>
    </citation>
    <scope>IDENTIFICATION</scope>
</reference>
<dbReference type="GO" id="GO:0006487">
    <property type="term" value="P:protein N-linked glycosylation"/>
    <property type="evidence" value="ECO:0007669"/>
    <property type="project" value="TreeGrafter"/>
</dbReference>
<dbReference type="Ensembl" id="ENSCHIT00010042241.1">
    <property type="protein sequence ID" value="ENSCHIP00010029961.1"/>
    <property type="gene ID" value="ENSCHIG00010022056.1"/>
</dbReference>
<evidence type="ECO:0008006" key="9">
    <source>
        <dbReference type="Google" id="ProtNLM"/>
    </source>
</evidence>
<evidence type="ECO:0000259" key="7">
    <source>
        <dbReference type="PROSITE" id="PS51659"/>
    </source>
</evidence>
<feature type="domain" description="GT23" evidence="7">
    <location>
        <begin position="86"/>
        <end position="340"/>
    </location>
</feature>
<organism evidence="8">
    <name type="scientific">Capra hircus</name>
    <name type="common">Goat</name>
    <dbReference type="NCBI Taxonomy" id="9925"/>
    <lineage>
        <taxon>Eukaryota</taxon>
        <taxon>Metazoa</taxon>
        <taxon>Chordata</taxon>
        <taxon>Craniata</taxon>
        <taxon>Vertebrata</taxon>
        <taxon>Euteleostomi</taxon>
        <taxon>Mammalia</taxon>
        <taxon>Eutheria</taxon>
        <taxon>Laurasiatheria</taxon>
        <taxon>Artiodactyla</taxon>
        <taxon>Ruminantia</taxon>
        <taxon>Pecora</taxon>
        <taxon>Bovidae</taxon>
        <taxon>Caprinae</taxon>
        <taxon>Capra</taxon>
    </lineage>
</organism>
<dbReference type="PANTHER" id="PTHR13132">
    <property type="entry name" value="ALPHA- 1,6 -FUCOSYLTRANSFERASE"/>
    <property type="match status" value="1"/>
</dbReference>
<dbReference type="AlphaFoldDB" id="A0A8C2RK53"/>
<protein>
    <recommendedName>
        <fullName evidence="9">Alpha-(1,6)-fucosyltransferase</fullName>
    </recommendedName>
</protein>
<dbReference type="InterPro" id="IPR045573">
    <property type="entry name" value="Fut8_N_cat"/>
</dbReference>
<comment type="caution">
    <text evidence="5">Lacks conserved residue(s) required for the propagation of feature annotation.</text>
</comment>
<evidence type="ECO:0000259" key="6">
    <source>
        <dbReference type="PROSITE" id="PS50002"/>
    </source>
</evidence>
<dbReference type="InterPro" id="IPR001452">
    <property type="entry name" value="SH3_domain"/>
</dbReference>
<evidence type="ECO:0000256" key="4">
    <source>
        <dbReference type="PROSITE-ProRule" id="PRU00192"/>
    </source>
</evidence>
<name>A0A8C2RK53_CAPHI</name>
<dbReference type="PANTHER" id="PTHR13132:SF29">
    <property type="entry name" value="ALPHA-(1,6)-FUCOSYLTRANSFERASE"/>
    <property type="match status" value="1"/>
</dbReference>
<dbReference type="InterPro" id="IPR035653">
    <property type="entry name" value="Fut8_SH3"/>
</dbReference>
<evidence type="ECO:0000256" key="3">
    <source>
        <dbReference type="ARBA" id="ARBA00022679"/>
    </source>
</evidence>
<dbReference type="PROSITE" id="PS50002">
    <property type="entry name" value="SH3"/>
    <property type="match status" value="1"/>
</dbReference>
<dbReference type="CDD" id="cd11792">
    <property type="entry name" value="SH3_Fut8"/>
    <property type="match status" value="1"/>
</dbReference>
<accession>A0A8C2RK53</accession>
<keyword evidence="1 4" id="KW-0728">SH3 domain</keyword>
<dbReference type="Pfam" id="PF14604">
    <property type="entry name" value="SH3_9"/>
    <property type="match status" value="1"/>
</dbReference>
<dbReference type="SMART" id="SM00326">
    <property type="entry name" value="SH3"/>
    <property type="match status" value="1"/>
</dbReference>
<dbReference type="GO" id="GO:0046921">
    <property type="term" value="F:alpha-(1-&gt;6)-fucosyltransferase activity"/>
    <property type="evidence" value="ECO:0007669"/>
    <property type="project" value="TreeGrafter"/>
</dbReference>
<reference evidence="8" key="1">
    <citation type="submission" date="2019-03" db="EMBL/GenBank/DDBJ databases">
        <title>Genome sequencing and reference-guided assembly of Black Bengal Goat (Capra hircus).</title>
        <authorList>
            <person name="Siddiki A.Z."/>
            <person name="Baten A."/>
            <person name="Billah M."/>
            <person name="Alam M.A.U."/>
            <person name="Shawrob K.S.M."/>
            <person name="Saha S."/>
            <person name="Chowdhury M."/>
            <person name="Rahman A.H."/>
            <person name="Stear M."/>
            <person name="Miah G."/>
            <person name="Das G.B."/>
            <person name="Hossain M.M."/>
            <person name="Kumkum M."/>
            <person name="Islam M.S."/>
            <person name="Mollah A.M."/>
            <person name="Ahsan A."/>
            <person name="Tusar F."/>
            <person name="Khan M.K.I."/>
        </authorList>
    </citation>
    <scope>NUCLEOTIDE SEQUENCE [LARGE SCALE GENOMIC DNA]</scope>
</reference>
<evidence type="ECO:0000313" key="8">
    <source>
        <dbReference type="Ensembl" id="ENSCHIP00010029961.1"/>
    </source>
</evidence>
<evidence type="ECO:0000256" key="5">
    <source>
        <dbReference type="PROSITE-ProRule" id="PRU00992"/>
    </source>
</evidence>
<comment type="similarity">
    <text evidence="5">Belongs to the glycosyltransferase 23 family.</text>
</comment>
<evidence type="ECO:0000256" key="1">
    <source>
        <dbReference type="ARBA" id="ARBA00022443"/>
    </source>
</evidence>
<feature type="domain" description="SH3" evidence="6">
    <location>
        <begin position="349"/>
        <end position="410"/>
    </location>
</feature>
<dbReference type="PROSITE" id="PS51659">
    <property type="entry name" value="GT23"/>
    <property type="match status" value="1"/>
</dbReference>
<dbReference type="CDD" id="cd11300">
    <property type="entry name" value="Fut8_like"/>
    <property type="match status" value="1"/>
</dbReference>
<dbReference type="Gene3D" id="2.30.30.40">
    <property type="entry name" value="SH3 Domains"/>
    <property type="match status" value="1"/>
</dbReference>
<dbReference type="SUPFAM" id="SSF50044">
    <property type="entry name" value="SH3-domain"/>
    <property type="match status" value="1"/>
</dbReference>
<keyword evidence="3 5" id="KW-0808">Transferase</keyword>
<dbReference type="InterPro" id="IPR036028">
    <property type="entry name" value="SH3-like_dom_sf"/>
</dbReference>
<dbReference type="InterPro" id="IPR027350">
    <property type="entry name" value="GT23_dom"/>
</dbReference>
<sequence>MAITVSLVNNKRKIVVLTQSTTVKRKRITPQPRDSYILTYQSIMTDLYYLSQTDGAGDWREKEAKDLTEEVNLSVQLVYCRFDCSQAKKLVCNINKGCGYGCQLHHVVYCFMIAYGTQRTLILESHNWRYATGGWETVFRPVSETCTDRSGVSTGHWSGEIKDKNVQVVELPIVDSLHPRPPYLPLAVPEDLADRLVRVHGDPAVWWVSQFVKYLIRPQPWLEKEIEEATKKLGFKHPLLARRMKVDKKRVYLATDDPSLLKEAKTKYPNYEFISDNSISWSAGLHNRYTENSLRGVILDIHFLSQADFLVCTFSSQVCRVAYEIMQTLHPDASANFHSLDDIYYFGGQNAHNQIAIYPHEPRTADEIPMEPGDIIGVAGNHWDGYSKGVNRKLGRTGLYPSYKVREKIETVKYPTYPEAEK</sequence>
<keyword evidence="2 5" id="KW-0328">Glycosyltransferase</keyword>
<proteinExistence type="inferred from homology"/>